<keyword evidence="7 16" id="KW-0479">Metal-binding</keyword>
<evidence type="ECO:0000256" key="13">
    <source>
        <dbReference type="ARBA" id="ARBA00048118"/>
    </source>
</evidence>
<dbReference type="InterPro" id="IPR009050">
    <property type="entry name" value="Globin-like_sf"/>
</dbReference>
<dbReference type="Ensembl" id="ENSACIT00000002670.1">
    <property type="protein sequence ID" value="ENSACIP00000002578.1"/>
    <property type="gene ID" value="ENSACIG00000001887.1"/>
</dbReference>
<dbReference type="GO" id="GO:0016491">
    <property type="term" value="F:oxidoreductase activity"/>
    <property type="evidence" value="ECO:0007669"/>
    <property type="project" value="UniProtKB-KW"/>
</dbReference>
<reference evidence="18" key="1">
    <citation type="submission" date="2025-08" db="UniProtKB">
        <authorList>
            <consortium name="Ensembl"/>
        </authorList>
    </citation>
    <scope>IDENTIFICATION</scope>
</reference>
<dbReference type="Gene3D" id="6.10.140.2110">
    <property type="match status" value="1"/>
</dbReference>
<comment type="subunit">
    <text evidence="12">Monomeric.</text>
</comment>
<evidence type="ECO:0000256" key="5">
    <source>
        <dbReference type="ARBA" id="ARBA00022617"/>
    </source>
</evidence>
<evidence type="ECO:0000256" key="1">
    <source>
        <dbReference type="ARBA" id="ARBA00008705"/>
    </source>
</evidence>
<dbReference type="GO" id="GO:0070062">
    <property type="term" value="C:extracellular exosome"/>
    <property type="evidence" value="ECO:0007669"/>
    <property type="project" value="TreeGrafter"/>
</dbReference>
<evidence type="ECO:0000256" key="16">
    <source>
        <dbReference type="RuleBase" id="RU251113"/>
    </source>
</evidence>
<accession>A0A3Q0QX49</accession>
<keyword evidence="5 15" id="KW-0349">Heme</keyword>
<dbReference type="PRINTS" id="PR00613">
    <property type="entry name" value="MYOGLOBIN"/>
</dbReference>
<sequence length="147" mass="16118">MADFDAVLKHWGPVEADYTTFGSLILTRLFVEHPETQKQFPKFANIPQGELASNPAVADHGATTLQQLADLLRAKGNHAAILKDVANIHAIEQKVPVKSFKLHFDVIIKVMAEKAVLDAGGQQALRNVLDKVFADLEANYKELGVTC</sequence>
<evidence type="ECO:0000256" key="6">
    <source>
        <dbReference type="ARBA" id="ARBA00022621"/>
    </source>
</evidence>
<reference evidence="18" key="2">
    <citation type="submission" date="2025-09" db="UniProtKB">
        <authorList>
            <consortium name="Ensembl"/>
        </authorList>
    </citation>
    <scope>IDENTIFICATION</scope>
</reference>
<evidence type="ECO:0000256" key="15">
    <source>
        <dbReference type="RuleBase" id="RU000356"/>
    </source>
</evidence>
<evidence type="ECO:0000313" key="19">
    <source>
        <dbReference type="Proteomes" id="UP000261340"/>
    </source>
</evidence>
<evidence type="ECO:0000259" key="17">
    <source>
        <dbReference type="PROSITE" id="PS01033"/>
    </source>
</evidence>
<keyword evidence="9 16" id="KW-0408">Iron</keyword>
<keyword evidence="8" id="KW-0560">Oxidoreductase</keyword>
<dbReference type="GO" id="GO:0019825">
    <property type="term" value="F:oxygen binding"/>
    <property type="evidence" value="ECO:0007669"/>
    <property type="project" value="UniProtKB-UniRule"/>
</dbReference>
<dbReference type="AlphaFoldDB" id="A0A3Q0QX49"/>
<dbReference type="GO" id="GO:0016528">
    <property type="term" value="C:sarcoplasm"/>
    <property type="evidence" value="ECO:0007669"/>
    <property type="project" value="UniProtKB-SubCell"/>
</dbReference>
<evidence type="ECO:0000313" key="18">
    <source>
        <dbReference type="Ensembl" id="ENSACIP00000002578.1"/>
    </source>
</evidence>
<evidence type="ECO:0000256" key="10">
    <source>
        <dbReference type="ARBA" id="ARBA00023179"/>
    </source>
</evidence>
<evidence type="ECO:0000256" key="7">
    <source>
        <dbReference type="ARBA" id="ARBA00022723"/>
    </source>
</evidence>
<feature type="domain" description="Globin" evidence="17">
    <location>
        <begin position="1"/>
        <end position="141"/>
    </location>
</feature>
<evidence type="ECO:0000256" key="12">
    <source>
        <dbReference type="ARBA" id="ARBA00044514"/>
    </source>
</evidence>
<keyword evidence="3 15" id="KW-0813">Transport</keyword>
<comment type="catalytic activity">
    <reaction evidence="13">
        <text>Fe(III)-heme b-[protein] + nitric oxide + H2O = Fe(II)-heme b-[protein] + nitrite + 2 H(+)</text>
        <dbReference type="Rhea" id="RHEA:77711"/>
        <dbReference type="Rhea" id="RHEA-COMP:18975"/>
        <dbReference type="Rhea" id="RHEA-COMP:18976"/>
        <dbReference type="ChEBI" id="CHEBI:15377"/>
        <dbReference type="ChEBI" id="CHEBI:15378"/>
        <dbReference type="ChEBI" id="CHEBI:16301"/>
        <dbReference type="ChEBI" id="CHEBI:16480"/>
        <dbReference type="ChEBI" id="CHEBI:55376"/>
        <dbReference type="ChEBI" id="CHEBI:60344"/>
    </reaction>
    <physiologicalReaction direction="right-to-left" evidence="13">
        <dbReference type="Rhea" id="RHEA:77713"/>
    </physiologicalReaction>
</comment>
<keyword evidence="6 15" id="KW-0561">Oxygen transport</keyword>
<dbReference type="GeneTree" id="ENSGT00940000160809"/>
<keyword evidence="10 16" id="KW-0514">Muscle protein</keyword>
<evidence type="ECO:0000256" key="11">
    <source>
        <dbReference type="ARBA" id="ARBA00044498"/>
    </source>
</evidence>
<dbReference type="GO" id="GO:0020037">
    <property type="term" value="F:heme binding"/>
    <property type="evidence" value="ECO:0007669"/>
    <property type="project" value="UniProtKB-UniRule"/>
</dbReference>
<proteinExistence type="inferred from homology"/>
<dbReference type="InterPro" id="IPR000971">
    <property type="entry name" value="Globin"/>
</dbReference>
<comment type="similarity">
    <text evidence="1 15">Belongs to the globin family.</text>
</comment>
<dbReference type="PANTHER" id="PTHR47132">
    <property type="entry name" value="MYOGLOBIN"/>
    <property type="match status" value="1"/>
</dbReference>
<dbReference type="PANTHER" id="PTHR47132:SF1">
    <property type="entry name" value="MYOGLOBIN"/>
    <property type="match status" value="1"/>
</dbReference>
<evidence type="ECO:0000256" key="4">
    <source>
        <dbReference type="ARBA" id="ARBA00022490"/>
    </source>
</evidence>
<keyword evidence="19" id="KW-1185">Reference proteome</keyword>
<protein>
    <recommendedName>
        <fullName evidence="2 16">Myoglobin</fullName>
    </recommendedName>
</protein>
<keyword evidence="4" id="KW-0963">Cytoplasm</keyword>
<dbReference type="SUPFAM" id="SSF46458">
    <property type="entry name" value="Globin-like"/>
    <property type="match status" value="1"/>
</dbReference>
<evidence type="ECO:0000256" key="14">
    <source>
        <dbReference type="ARBA" id="ARBA00049931"/>
    </source>
</evidence>
<dbReference type="OMA" id="DNTHKID"/>
<name>A0A3Q0QX49_AMPCI</name>
<comment type="catalytic activity">
    <reaction evidence="14">
        <text>H2O2 + AH2 = A + 2 H2O</text>
        <dbReference type="Rhea" id="RHEA:30275"/>
        <dbReference type="ChEBI" id="CHEBI:13193"/>
        <dbReference type="ChEBI" id="CHEBI:15377"/>
        <dbReference type="ChEBI" id="CHEBI:16240"/>
        <dbReference type="ChEBI" id="CHEBI:17499"/>
    </reaction>
</comment>
<dbReference type="GO" id="GO:0046872">
    <property type="term" value="F:metal ion binding"/>
    <property type="evidence" value="ECO:0007669"/>
    <property type="project" value="UniProtKB-KW"/>
</dbReference>
<dbReference type="Pfam" id="PF00042">
    <property type="entry name" value="Globin"/>
    <property type="match status" value="1"/>
</dbReference>
<dbReference type="InterPro" id="IPR002335">
    <property type="entry name" value="Myoglobin"/>
</dbReference>
<dbReference type="Gene3D" id="6.10.140.2100">
    <property type="match status" value="1"/>
</dbReference>
<comment type="function">
    <text evidence="16">Monomeric heme protein which primary function is to store oxygen and facilitate its diffusion within muscle tissues. Reversibly binds oxygen through a pentacoordinated heme iron and enables its timely and efficient release as needed during periods of heightened demand. Depending on the oxidative conditions of tissues and cells, and in addition to its ability to bind oxygen, it also has a nitrite reductase activity whereby it regulates the production of bioactive nitric oxide. Under stress conditions, like hypoxia and anoxia, it also protects cells against reactive oxygen species thanks to its pseudoperoxidase activity.</text>
</comment>
<evidence type="ECO:0000256" key="8">
    <source>
        <dbReference type="ARBA" id="ARBA00023002"/>
    </source>
</evidence>
<dbReference type="PROSITE" id="PS01033">
    <property type="entry name" value="GLOBIN"/>
    <property type="match status" value="1"/>
</dbReference>
<evidence type="ECO:0000256" key="9">
    <source>
        <dbReference type="ARBA" id="ARBA00023004"/>
    </source>
</evidence>
<comment type="subcellular location">
    <subcellularLocation>
        <location evidence="11">Cytoplasm</location>
        <location evidence="11">Sarcoplasm</location>
    </subcellularLocation>
</comment>
<evidence type="ECO:0000256" key="3">
    <source>
        <dbReference type="ARBA" id="ARBA00022448"/>
    </source>
</evidence>
<dbReference type="GO" id="GO:0005344">
    <property type="term" value="F:oxygen carrier activity"/>
    <property type="evidence" value="ECO:0007669"/>
    <property type="project" value="UniProtKB-UniRule"/>
</dbReference>
<evidence type="ECO:0000256" key="2">
    <source>
        <dbReference type="ARBA" id="ARBA00019044"/>
    </source>
</evidence>
<organism evidence="18 19">
    <name type="scientific">Amphilophus citrinellus</name>
    <name type="common">Midas cichlid</name>
    <name type="synonym">Cichlasoma citrinellum</name>
    <dbReference type="NCBI Taxonomy" id="61819"/>
    <lineage>
        <taxon>Eukaryota</taxon>
        <taxon>Metazoa</taxon>
        <taxon>Chordata</taxon>
        <taxon>Craniata</taxon>
        <taxon>Vertebrata</taxon>
        <taxon>Euteleostomi</taxon>
        <taxon>Actinopterygii</taxon>
        <taxon>Neopterygii</taxon>
        <taxon>Teleostei</taxon>
        <taxon>Neoteleostei</taxon>
        <taxon>Acanthomorphata</taxon>
        <taxon>Ovalentaria</taxon>
        <taxon>Cichlomorphae</taxon>
        <taxon>Cichliformes</taxon>
        <taxon>Cichlidae</taxon>
        <taxon>New World cichlids</taxon>
        <taxon>Cichlasomatinae</taxon>
        <taxon>Heroini</taxon>
        <taxon>Amphilophus</taxon>
    </lineage>
</organism>
<dbReference type="Proteomes" id="UP000261340">
    <property type="component" value="Unplaced"/>
</dbReference>
<dbReference type="STRING" id="61819.ENSACIP00000002578"/>